<dbReference type="EMBL" id="LR798301">
    <property type="protein sequence ID" value="CAB5222347.1"/>
    <property type="molecule type" value="Genomic_DNA"/>
</dbReference>
<sequence>MKESPFPNRRLAWTSTEQWQDYTDVEAPHNFGHRRPLTNEWSDYISDANEEHAEVLRSGVSPRVELEKDYEKRTGNKLTKKGNVRKKRSSNMGTESVAMIRPEPLPPNTITTRFNLSTGQFDTITISALPPSTGVGPD</sequence>
<evidence type="ECO:0000313" key="2">
    <source>
        <dbReference type="EMBL" id="CAB5222347.1"/>
    </source>
</evidence>
<organism evidence="2">
    <name type="scientific">uncultured Caudovirales phage</name>
    <dbReference type="NCBI Taxonomy" id="2100421"/>
    <lineage>
        <taxon>Viruses</taxon>
        <taxon>Duplodnaviria</taxon>
        <taxon>Heunggongvirae</taxon>
        <taxon>Uroviricota</taxon>
        <taxon>Caudoviricetes</taxon>
        <taxon>Peduoviridae</taxon>
        <taxon>Maltschvirus</taxon>
        <taxon>Maltschvirus maltsch</taxon>
    </lineage>
</organism>
<gene>
    <name evidence="2" type="ORF">UFOVP361_147</name>
</gene>
<accession>A0A6J7WX31</accession>
<proteinExistence type="predicted"/>
<name>A0A6J7WX31_9CAUD</name>
<evidence type="ECO:0000256" key="1">
    <source>
        <dbReference type="SAM" id="MobiDB-lite"/>
    </source>
</evidence>
<protein>
    <submittedName>
        <fullName evidence="2">Uncharacterized protein</fullName>
    </submittedName>
</protein>
<reference evidence="2" key="1">
    <citation type="submission" date="2020-05" db="EMBL/GenBank/DDBJ databases">
        <authorList>
            <person name="Chiriac C."/>
            <person name="Salcher M."/>
            <person name="Ghai R."/>
            <person name="Kavagutti S V."/>
        </authorList>
    </citation>
    <scope>NUCLEOTIDE SEQUENCE</scope>
</reference>
<feature type="region of interest" description="Disordered" evidence="1">
    <location>
        <begin position="82"/>
        <end position="107"/>
    </location>
</feature>